<feature type="compositionally biased region" description="Gly residues" evidence="2">
    <location>
        <begin position="118"/>
        <end position="132"/>
    </location>
</feature>
<gene>
    <name evidence="3" type="ORF">MTO99_17590</name>
</gene>
<evidence type="ECO:0000313" key="3">
    <source>
        <dbReference type="EMBL" id="UOE43949.1"/>
    </source>
</evidence>
<feature type="region of interest" description="Disordered" evidence="2">
    <location>
        <begin position="112"/>
        <end position="132"/>
    </location>
</feature>
<protein>
    <recommendedName>
        <fullName evidence="5">WXG100 family type VII secretion target</fullName>
    </recommendedName>
</protein>
<feature type="compositionally biased region" description="Low complexity" evidence="2">
    <location>
        <begin position="206"/>
        <end position="231"/>
    </location>
</feature>
<feature type="region of interest" description="Disordered" evidence="2">
    <location>
        <begin position="334"/>
        <end position="358"/>
    </location>
</feature>
<dbReference type="Proteomes" id="UP000832097">
    <property type="component" value="Chromosome"/>
</dbReference>
<feature type="region of interest" description="Disordered" evidence="2">
    <location>
        <begin position="201"/>
        <end position="262"/>
    </location>
</feature>
<sequence length="358" mass="36142">MSGTIRVDPELLNEVSGFYRGQARQTQDAAAYVREHCTLDDAFGLLLSLLKSPYERSRDQAFDAFDQIAAALDGVADQVDGALDDARVQEDEMLETIRRLEAELDALRAEFDAPQSSGAGGTSGGGTGGGGGGYSGGGSGGGGGGYSGGGSGGSAGGSATGGSAPIATGAAPVTIEIEVNGDDNVITIGDGNTVTVEASPDHAAEEATAGEDASATEDAATAEDAAATDDPAAPDEADATTDEPAADDSVEAQEAADRAKAEADARHAELYRLFWEEQAQQDPLGRSAEELALAWEQRHGIEGIDSDDLAPAIGYGSEASGLAAAPAGIGSTLPVLPEPATGHRDPQWPFTHPTGGVR</sequence>
<proteinExistence type="predicted"/>
<dbReference type="EMBL" id="CP094528">
    <property type="protein sequence ID" value="UOE43949.1"/>
    <property type="molecule type" value="Genomic_DNA"/>
</dbReference>
<name>A0ABY4BYY5_9MICO</name>
<evidence type="ECO:0000256" key="1">
    <source>
        <dbReference type="SAM" id="Coils"/>
    </source>
</evidence>
<reference evidence="3 4" key="1">
    <citation type="submission" date="2022-03" db="EMBL/GenBank/DDBJ databases">
        <title>Mucilaginibacter sp. isolated from the gut of Protaetia brevitarsis seulensis larvae.</title>
        <authorList>
            <person name="Won M."/>
            <person name="Kim S.-J."/>
            <person name="Kwon S.-W."/>
        </authorList>
    </citation>
    <scope>NUCLEOTIDE SEQUENCE [LARGE SCALE GENOMIC DNA]</scope>
    <source>
        <strain evidence="3 4">CFWR-12</strain>
    </source>
</reference>
<evidence type="ECO:0008006" key="5">
    <source>
        <dbReference type="Google" id="ProtNLM"/>
    </source>
</evidence>
<organism evidence="3 4">
    <name type="scientific">Agromyces larvae</name>
    <dbReference type="NCBI Taxonomy" id="2929802"/>
    <lineage>
        <taxon>Bacteria</taxon>
        <taxon>Bacillati</taxon>
        <taxon>Actinomycetota</taxon>
        <taxon>Actinomycetes</taxon>
        <taxon>Micrococcales</taxon>
        <taxon>Microbacteriaceae</taxon>
        <taxon>Agromyces</taxon>
    </lineage>
</organism>
<feature type="compositionally biased region" description="Acidic residues" evidence="2">
    <location>
        <begin position="232"/>
        <end position="251"/>
    </location>
</feature>
<evidence type="ECO:0000256" key="2">
    <source>
        <dbReference type="SAM" id="MobiDB-lite"/>
    </source>
</evidence>
<feature type="coiled-coil region" evidence="1">
    <location>
        <begin position="83"/>
        <end position="110"/>
    </location>
</feature>
<accession>A0ABY4BYY5</accession>
<dbReference type="RefSeq" id="WP_243555411.1">
    <property type="nucleotide sequence ID" value="NZ_CP094528.1"/>
</dbReference>
<keyword evidence="4" id="KW-1185">Reference proteome</keyword>
<evidence type="ECO:0000313" key="4">
    <source>
        <dbReference type="Proteomes" id="UP000832097"/>
    </source>
</evidence>
<keyword evidence="1" id="KW-0175">Coiled coil</keyword>